<accession>A0A1I7FT05</accession>
<feature type="domain" description="PIN" evidence="1">
    <location>
        <begin position="4"/>
        <end position="119"/>
    </location>
</feature>
<dbReference type="InterPro" id="IPR029060">
    <property type="entry name" value="PIN-like_dom_sf"/>
</dbReference>
<evidence type="ECO:0000313" key="2">
    <source>
        <dbReference type="EMBL" id="SFU39288.1"/>
    </source>
</evidence>
<protein>
    <submittedName>
        <fullName evidence="2">Predicted nucleic acid-binding protein, contains PIN domain</fullName>
    </submittedName>
</protein>
<dbReference type="EMBL" id="FPBX01000003">
    <property type="protein sequence ID" value="SFU39288.1"/>
    <property type="molecule type" value="Genomic_DNA"/>
</dbReference>
<dbReference type="Gene3D" id="3.40.50.1010">
    <property type="entry name" value="5'-nuclease"/>
    <property type="match status" value="1"/>
</dbReference>
<dbReference type="RefSeq" id="WP_054254729.1">
    <property type="nucleotide sequence ID" value="NZ_CYIG01000001.1"/>
</dbReference>
<dbReference type="SUPFAM" id="SSF88723">
    <property type="entry name" value="PIN domain-like"/>
    <property type="match status" value="1"/>
</dbReference>
<organism evidence="2 3">
    <name type="scientific">Paenacidovorax caeni</name>
    <dbReference type="NCBI Taxonomy" id="343013"/>
    <lineage>
        <taxon>Bacteria</taxon>
        <taxon>Pseudomonadati</taxon>
        <taxon>Pseudomonadota</taxon>
        <taxon>Betaproteobacteria</taxon>
        <taxon>Burkholderiales</taxon>
        <taxon>Comamonadaceae</taxon>
        <taxon>Paenacidovorax</taxon>
    </lineage>
</organism>
<evidence type="ECO:0000259" key="1">
    <source>
        <dbReference type="Pfam" id="PF01850"/>
    </source>
</evidence>
<dbReference type="OrthoDB" id="9792015at2"/>
<dbReference type="STRING" id="343013.SAMN04489707_100324"/>
<dbReference type="AlphaFoldDB" id="A0A1I7FT05"/>
<dbReference type="Proteomes" id="UP000183656">
    <property type="component" value="Unassembled WGS sequence"/>
</dbReference>
<sequence>MSAVFVDTSALIAAEDGADPDLQNALCDWLDHLWRTRSGCTSMQALAEFYDNVTTRPEGAMPQGDARAAIRRYHAWTPWQTDAATLETAWAIEARHQLAFGDCLALAAAQHSGCALLLSTTLAHGAAFGGVQVVHPALQAPSGEATQP</sequence>
<keyword evidence="3" id="KW-1185">Reference proteome</keyword>
<dbReference type="Pfam" id="PF01850">
    <property type="entry name" value="PIN"/>
    <property type="match status" value="1"/>
</dbReference>
<proteinExistence type="predicted"/>
<evidence type="ECO:0000313" key="3">
    <source>
        <dbReference type="Proteomes" id="UP000183656"/>
    </source>
</evidence>
<gene>
    <name evidence="2" type="ORF">SAMN04489707_100324</name>
</gene>
<reference evidence="2 3" key="1">
    <citation type="submission" date="2016-10" db="EMBL/GenBank/DDBJ databases">
        <authorList>
            <person name="de Groot N.N."/>
        </authorList>
    </citation>
    <scope>NUCLEOTIDE SEQUENCE [LARGE SCALE GENOMIC DNA]</scope>
    <source>
        <strain evidence="2 3">R-24608</strain>
    </source>
</reference>
<name>A0A1I7FT05_9BURK</name>
<dbReference type="InterPro" id="IPR002716">
    <property type="entry name" value="PIN_dom"/>
</dbReference>